<dbReference type="RefSeq" id="WP_142544459.1">
    <property type="nucleotide sequence ID" value="NZ_SADY01000004.1"/>
</dbReference>
<proteinExistence type="predicted"/>
<dbReference type="Pfam" id="PF19848">
    <property type="entry name" value="DUF6323"/>
    <property type="match status" value="1"/>
</dbReference>
<comment type="caution">
    <text evidence="1">The sequence shown here is derived from an EMBL/GenBank/DDBJ whole genome shotgun (WGS) entry which is preliminary data.</text>
</comment>
<evidence type="ECO:0000313" key="1">
    <source>
        <dbReference type="EMBL" id="TQR44326.1"/>
    </source>
</evidence>
<reference evidence="1 2" key="1">
    <citation type="submission" date="2018-03" db="EMBL/GenBank/DDBJ databases">
        <title>Aerobic endospore-forming bacteria genome sequencing and assembly.</title>
        <authorList>
            <person name="Cavalcante D.A."/>
            <person name="Driks A."/>
            <person name="Putonti C."/>
            <person name="De-Souza M.T."/>
        </authorList>
    </citation>
    <scope>NUCLEOTIDE SEQUENCE [LARGE SCALE GENOMIC DNA]</scope>
    <source>
        <strain evidence="1 2">SDF0028</strain>
    </source>
</reference>
<keyword evidence="2" id="KW-1185">Reference proteome</keyword>
<gene>
    <name evidence="1" type="ORF">C7Y44_14365</name>
</gene>
<dbReference type="EMBL" id="SADY01000004">
    <property type="protein sequence ID" value="TQR44326.1"/>
    <property type="molecule type" value="Genomic_DNA"/>
</dbReference>
<dbReference type="InterPro" id="IPR046286">
    <property type="entry name" value="DUF6323"/>
</dbReference>
<sequence>MCLSRIFNSLNASMQEQAVIQILELNELTKSHGLTLSPEDVQQILLTRNQVLIHYGRVELSIEVTKALVELFSASPFIHKDNYVVALHELHEIFYDLKNETEDKIGDSTLIERMRECFDEDCGGSLDLLKSKLESYAETVRRDIQLHENWQEEDD</sequence>
<name>A0ABY3APU6_PAEPP</name>
<accession>A0ABY3APU6</accession>
<protein>
    <submittedName>
        <fullName evidence="1">Uncharacterized protein</fullName>
    </submittedName>
</protein>
<dbReference type="Proteomes" id="UP000316208">
    <property type="component" value="Unassembled WGS sequence"/>
</dbReference>
<organism evidence="1 2">
    <name type="scientific">Paenibacillus popilliae</name>
    <name type="common">Bacillus popilliae</name>
    <dbReference type="NCBI Taxonomy" id="78057"/>
    <lineage>
        <taxon>Bacteria</taxon>
        <taxon>Bacillati</taxon>
        <taxon>Bacillota</taxon>
        <taxon>Bacilli</taxon>
        <taxon>Bacillales</taxon>
        <taxon>Paenibacillaceae</taxon>
        <taxon>Paenibacillus</taxon>
    </lineage>
</organism>
<evidence type="ECO:0000313" key="2">
    <source>
        <dbReference type="Proteomes" id="UP000316208"/>
    </source>
</evidence>